<sequence>MTFDKTKATVVKAAFLPPALVKRLDETCSMVDWDTLSEAERAAAAANARVLAVNGESVVTAEFIARFPKLELIADFGVGYDGIDVAAANARGIAVTNTPGVLTDDVADLAMGLLLATSRRIVEAQRFVERGDWANGGFTWTKKVSGGRIGIAGMGRIGQAIARRAAGFDMAISYTDRQPVAGCPHAFVADLAALAAGVDFLVMCVNGGDKTRGLVNAEVLKALGPESILINIARGTVVDEAALIAALDAGTIAGAGLDVFEHEPVVPAALHGRPNVVVTPHMASATHATRKAMGDLVFDNVAAHFSGEPLKTPVLPY</sequence>
<dbReference type="EC" id="1.1.1.26" evidence="7"/>
<evidence type="ECO:0000259" key="6">
    <source>
        <dbReference type="Pfam" id="PF02826"/>
    </source>
</evidence>
<feature type="domain" description="D-isomer specific 2-hydroxyacid dehydrogenase NAD-binding" evidence="6">
    <location>
        <begin position="111"/>
        <end position="283"/>
    </location>
</feature>
<dbReference type="PANTHER" id="PTHR10996">
    <property type="entry name" value="2-HYDROXYACID DEHYDROGENASE-RELATED"/>
    <property type="match status" value="1"/>
</dbReference>
<dbReference type="InterPro" id="IPR006140">
    <property type="entry name" value="D-isomer_DH_NAD-bd"/>
</dbReference>
<dbReference type="SUPFAM" id="SSF52283">
    <property type="entry name" value="Formate/glycerate dehydrogenase catalytic domain-like"/>
    <property type="match status" value="1"/>
</dbReference>
<gene>
    <name evidence="7" type="primary">gyaR</name>
    <name evidence="7" type="ORF">KL86PLE_100061</name>
</gene>
<comment type="similarity">
    <text evidence="4">Belongs to the D-isomer specific 2-hydroxyacid dehydrogenase family.</text>
</comment>
<accession>A0A212L0X3</accession>
<keyword evidence="3" id="KW-0520">NAD</keyword>
<keyword evidence="1" id="KW-0521">NADP</keyword>
<dbReference type="PANTHER" id="PTHR10996:SF178">
    <property type="entry name" value="2-HYDROXYACID DEHYDROGENASE YGL185C-RELATED"/>
    <property type="match status" value="1"/>
</dbReference>
<name>A0A212L0X3_9HYPH</name>
<evidence type="ECO:0000259" key="5">
    <source>
        <dbReference type="Pfam" id="PF00389"/>
    </source>
</evidence>
<dbReference type="AlphaFoldDB" id="A0A212L0X3"/>
<evidence type="ECO:0000256" key="1">
    <source>
        <dbReference type="ARBA" id="ARBA00022857"/>
    </source>
</evidence>
<dbReference type="SUPFAM" id="SSF51735">
    <property type="entry name" value="NAD(P)-binding Rossmann-fold domains"/>
    <property type="match status" value="1"/>
</dbReference>
<proteinExistence type="inferred from homology"/>
<dbReference type="Gene3D" id="3.40.50.720">
    <property type="entry name" value="NAD(P)-binding Rossmann-like Domain"/>
    <property type="match status" value="2"/>
</dbReference>
<dbReference type="GO" id="GO:0047964">
    <property type="term" value="F:glyoxylate reductase (NADH) activity"/>
    <property type="evidence" value="ECO:0007669"/>
    <property type="project" value="UniProtKB-EC"/>
</dbReference>
<dbReference type="CDD" id="cd12156">
    <property type="entry name" value="HPPR"/>
    <property type="match status" value="1"/>
</dbReference>
<protein>
    <submittedName>
        <fullName evidence="7">Glyoxylate reductase</fullName>
        <ecNumber evidence="7">1.1.1.26</ecNumber>
    </submittedName>
</protein>
<dbReference type="InterPro" id="IPR036291">
    <property type="entry name" value="NAD(P)-bd_dom_sf"/>
</dbReference>
<keyword evidence="2 4" id="KW-0560">Oxidoreductase</keyword>
<organism evidence="7">
    <name type="scientific">uncultured Pleomorphomonas sp</name>
    <dbReference type="NCBI Taxonomy" id="442121"/>
    <lineage>
        <taxon>Bacteria</taxon>
        <taxon>Pseudomonadati</taxon>
        <taxon>Pseudomonadota</taxon>
        <taxon>Alphaproteobacteria</taxon>
        <taxon>Hyphomicrobiales</taxon>
        <taxon>Pleomorphomonadaceae</taxon>
        <taxon>Pleomorphomonas</taxon>
        <taxon>environmental samples</taxon>
    </lineage>
</organism>
<evidence type="ECO:0000256" key="4">
    <source>
        <dbReference type="RuleBase" id="RU003719"/>
    </source>
</evidence>
<dbReference type="GO" id="GO:0051287">
    <property type="term" value="F:NAD binding"/>
    <property type="evidence" value="ECO:0007669"/>
    <property type="project" value="InterPro"/>
</dbReference>
<dbReference type="RefSeq" id="WP_288198912.1">
    <property type="nucleotide sequence ID" value="NZ_LT608334.1"/>
</dbReference>
<dbReference type="GO" id="GO:0005829">
    <property type="term" value="C:cytosol"/>
    <property type="evidence" value="ECO:0007669"/>
    <property type="project" value="TreeGrafter"/>
</dbReference>
<evidence type="ECO:0000313" key="7">
    <source>
        <dbReference type="EMBL" id="SCM71224.1"/>
    </source>
</evidence>
<dbReference type="InterPro" id="IPR006139">
    <property type="entry name" value="D-isomer_2_OHA_DH_cat_dom"/>
</dbReference>
<dbReference type="GO" id="GO:0030267">
    <property type="term" value="F:glyoxylate reductase (NADPH) activity"/>
    <property type="evidence" value="ECO:0007669"/>
    <property type="project" value="TreeGrafter"/>
</dbReference>
<reference evidence="7" key="1">
    <citation type="submission" date="2016-08" db="EMBL/GenBank/DDBJ databases">
        <authorList>
            <person name="Seilhamer J.J."/>
        </authorList>
    </citation>
    <scope>NUCLEOTIDE SEQUENCE</scope>
    <source>
        <strain evidence="7">86</strain>
    </source>
</reference>
<evidence type="ECO:0000256" key="3">
    <source>
        <dbReference type="ARBA" id="ARBA00023027"/>
    </source>
</evidence>
<dbReference type="InterPro" id="IPR050223">
    <property type="entry name" value="D-isomer_2-hydroxyacid_DH"/>
</dbReference>
<dbReference type="Pfam" id="PF02826">
    <property type="entry name" value="2-Hacid_dh_C"/>
    <property type="match status" value="1"/>
</dbReference>
<feature type="domain" description="D-isomer specific 2-hydroxyacid dehydrogenase catalytic" evidence="5">
    <location>
        <begin position="18"/>
        <end position="314"/>
    </location>
</feature>
<evidence type="ECO:0000256" key="2">
    <source>
        <dbReference type="ARBA" id="ARBA00023002"/>
    </source>
</evidence>
<dbReference type="EMBL" id="FMJD01000002">
    <property type="protein sequence ID" value="SCM71224.1"/>
    <property type="molecule type" value="Genomic_DNA"/>
</dbReference>
<dbReference type="GO" id="GO:0016618">
    <property type="term" value="F:hydroxypyruvate reductase [NAD(P)H] activity"/>
    <property type="evidence" value="ECO:0007669"/>
    <property type="project" value="TreeGrafter"/>
</dbReference>
<dbReference type="FunFam" id="3.40.50.720:FF:000213">
    <property type="entry name" value="Putative 2-hydroxyacid dehydrogenase"/>
    <property type="match status" value="1"/>
</dbReference>
<dbReference type="Pfam" id="PF00389">
    <property type="entry name" value="2-Hacid_dh"/>
    <property type="match status" value="1"/>
</dbReference>